<dbReference type="PROSITE" id="PS50931">
    <property type="entry name" value="HTH_LYSR"/>
    <property type="match status" value="1"/>
</dbReference>
<evidence type="ECO:0000313" key="7">
    <source>
        <dbReference type="Proteomes" id="UP000472580"/>
    </source>
</evidence>
<dbReference type="RefSeq" id="WP_160335894.1">
    <property type="nucleotide sequence ID" value="NZ_CALPCR010000014.1"/>
</dbReference>
<dbReference type="GO" id="GO:0003677">
    <property type="term" value="F:DNA binding"/>
    <property type="evidence" value="ECO:0007669"/>
    <property type="project" value="UniProtKB-KW"/>
</dbReference>
<dbReference type="Proteomes" id="UP000472580">
    <property type="component" value="Unassembled WGS sequence"/>
</dbReference>
<evidence type="ECO:0000259" key="5">
    <source>
        <dbReference type="PROSITE" id="PS50931"/>
    </source>
</evidence>
<keyword evidence="7" id="KW-1185">Reference proteome</keyword>
<dbReference type="InterPro" id="IPR000847">
    <property type="entry name" value="LysR_HTH_N"/>
</dbReference>
<proteinExistence type="inferred from homology"/>
<dbReference type="Pfam" id="PF00126">
    <property type="entry name" value="HTH_1"/>
    <property type="match status" value="1"/>
</dbReference>
<dbReference type="Pfam" id="PF03466">
    <property type="entry name" value="LysR_substrate"/>
    <property type="match status" value="1"/>
</dbReference>
<evidence type="ECO:0000313" key="6">
    <source>
        <dbReference type="EMBL" id="MVX57471.1"/>
    </source>
</evidence>
<dbReference type="InterPro" id="IPR005119">
    <property type="entry name" value="LysR_subst-bd"/>
</dbReference>
<dbReference type="AlphaFoldDB" id="A0A6L6YPI3"/>
<evidence type="ECO:0000256" key="1">
    <source>
        <dbReference type="ARBA" id="ARBA00009437"/>
    </source>
</evidence>
<organism evidence="6 7">
    <name type="scientific">Parasutterella muris</name>
    <dbReference type="NCBI Taxonomy" id="2565572"/>
    <lineage>
        <taxon>Bacteria</taxon>
        <taxon>Pseudomonadati</taxon>
        <taxon>Pseudomonadota</taxon>
        <taxon>Betaproteobacteria</taxon>
        <taxon>Burkholderiales</taxon>
        <taxon>Sutterellaceae</taxon>
        <taxon>Parasutterella</taxon>
    </lineage>
</organism>
<dbReference type="PANTHER" id="PTHR30537">
    <property type="entry name" value="HTH-TYPE TRANSCRIPTIONAL REGULATOR"/>
    <property type="match status" value="1"/>
</dbReference>
<dbReference type="Gene3D" id="3.40.190.290">
    <property type="match status" value="1"/>
</dbReference>
<comment type="similarity">
    <text evidence="1">Belongs to the LysR transcriptional regulatory family.</text>
</comment>
<sequence>MKACDQIDSWKLFIALTQLGSIQKAAERCQCDSAEISRKLSKLEKELKFPLLDRSSRPFRLTQAGAEILPLVEDMLDRHAEILEIAEQKTDKDRAVIRMMIPDTFAKISHSLFFEYSKYFSGHRIQAICPVNTENFRRGAADIAAVTGNVNMPEAVLIPRGRMLFIPAASPKFLKKYGRIDDPSRLAEVPVGHTFAGDRNSFTPFNSLIRGGERRSITLNMPIQWTSMSLIYEAVLAGDCVSPGFPLFYIIDDLKAGRLVPILDGWHRASQVNYLACHRSRWNVSYVRIFMNWFAEKFAEKEAGYEKDFADLFGEELLHEYMTS</sequence>
<dbReference type="GO" id="GO:0003700">
    <property type="term" value="F:DNA-binding transcription factor activity"/>
    <property type="evidence" value="ECO:0007669"/>
    <property type="project" value="InterPro"/>
</dbReference>
<dbReference type="SUPFAM" id="SSF46785">
    <property type="entry name" value="Winged helix' DNA-binding domain"/>
    <property type="match status" value="1"/>
</dbReference>
<keyword evidence="3" id="KW-0238">DNA-binding</keyword>
<dbReference type="InterPro" id="IPR036390">
    <property type="entry name" value="WH_DNA-bd_sf"/>
</dbReference>
<reference evidence="6 7" key="1">
    <citation type="submission" date="2019-12" db="EMBL/GenBank/DDBJ databases">
        <title>Microbes associate with the intestines of laboratory mice.</title>
        <authorList>
            <person name="Navarre W."/>
            <person name="Wong E."/>
        </authorList>
    </citation>
    <scope>NUCLEOTIDE SEQUENCE [LARGE SCALE GENOMIC DNA]</scope>
    <source>
        <strain evidence="6 7">NM82_D38</strain>
    </source>
</reference>
<keyword evidence="2" id="KW-0805">Transcription regulation</keyword>
<accession>A0A6L6YPI3</accession>
<dbReference type="SUPFAM" id="SSF53850">
    <property type="entry name" value="Periplasmic binding protein-like II"/>
    <property type="match status" value="1"/>
</dbReference>
<dbReference type="OrthoDB" id="8885940at2"/>
<feature type="domain" description="HTH lysR-type" evidence="5">
    <location>
        <begin position="5"/>
        <end position="62"/>
    </location>
</feature>
<evidence type="ECO:0000256" key="4">
    <source>
        <dbReference type="ARBA" id="ARBA00023163"/>
    </source>
</evidence>
<keyword evidence="4" id="KW-0804">Transcription</keyword>
<dbReference type="InterPro" id="IPR058163">
    <property type="entry name" value="LysR-type_TF_proteobact-type"/>
</dbReference>
<dbReference type="InterPro" id="IPR036388">
    <property type="entry name" value="WH-like_DNA-bd_sf"/>
</dbReference>
<dbReference type="EMBL" id="WSRP01000032">
    <property type="protein sequence ID" value="MVX57471.1"/>
    <property type="molecule type" value="Genomic_DNA"/>
</dbReference>
<name>A0A6L6YPI3_9BURK</name>
<evidence type="ECO:0000256" key="2">
    <source>
        <dbReference type="ARBA" id="ARBA00023015"/>
    </source>
</evidence>
<gene>
    <name evidence="6" type="ORF">E5987_09720</name>
</gene>
<comment type="caution">
    <text evidence="6">The sequence shown here is derived from an EMBL/GenBank/DDBJ whole genome shotgun (WGS) entry which is preliminary data.</text>
</comment>
<dbReference type="Gene3D" id="1.10.10.10">
    <property type="entry name" value="Winged helix-like DNA-binding domain superfamily/Winged helix DNA-binding domain"/>
    <property type="match status" value="1"/>
</dbReference>
<dbReference type="PANTHER" id="PTHR30537:SF5">
    <property type="entry name" value="HTH-TYPE TRANSCRIPTIONAL ACTIVATOR TTDR-RELATED"/>
    <property type="match status" value="1"/>
</dbReference>
<protein>
    <submittedName>
        <fullName evidence="6">LysR family transcriptional regulator</fullName>
    </submittedName>
</protein>
<evidence type="ECO:0000256" key="3">
    <source>
        <dbReference type="ARBA" id="ARBA00023125"/>
    </source>
</evidence>